<feature type="region of interest" description="Disordered" evidence="4">
    <location>
        <begin position="756"/>
        <end position="776"/>
    </location>
</feature>
<dbReference type="InterPro" id="IPR003108">
    <property type="entry name" value="GAR_dom"/>
</dbReference>
<dbReference type="SUPFAM" id="SSF143575">
    <property type="entry name" value="GAS2 domain-like"/>
    <property type="match status" value="1"/>
</dbReference>
<feature type="compositionally biased region" description="Polar residues" evidence="4">
    <location>
        <begin position="650"/>
        <end position="663"/>
    </location>
</feature>
<evidence type="ECO:0000256" key="4">
    <source>
        <dbReference type="SAM" id="MobiDB-lite"/>
    </source>
</evidence>
<dbReference type="Proteomes" id="UP000094385">
    <property type="component" value="Unassembled WGS sequence"/>
</dbReference>
<feature type="compositionally biased region" description="Low complexity" evidence="4">
    <location>
        <begin position="684"/>
        <end position="694"/>
    </location>
</feature>
<evidence type="ECO:0000256" key="2">
    <source>
        <dbReference type="ARBA" id="ARBA00022490"/>
    </source>
</evidence>
<feature type="compositionally biased region" description="Polar residues" evidence="4">
    <location>
        <begin position="364"/>
        <end position="378"/>
    </location>
</feature>
<evidence type="ECO:0000313" key="7">
    <source>
        <dbReference type="Proteomes" id="UP000094385"/>
    </source>
</evidence>
<evidence type="ECO:0000259" key="5">
    <source>
        <dbReference type="PROSITE" id="PS51460"/>
    </source>
</evidence>
<dbReference type="OrthoDB" id="5409589at2759"/>
<feature type="compositionally biased region" description="Polar residues" evidence="4">
    <location>
        <begin position="343"/>
        <end position="355"/>
    </location>
</feature>
<evidence type="ECO:0000256" key="3">
    <source>
        <dbReference type="ARBA" id="ARBA00023212"/>
    </source>
</evidence>
<dbReference type="Gene3D" id="3.30.920.20">
    <property type="entry name" value="Gas2-like domain"/>
    <property type="match status" value="1"/>
</dbReference>
<protein>
    <recommendedName>
        <fullName evidence="5">GAR domain-containing protein</fullName>
    </recommendedName>
</protein>
<dbReference type="InterPro" id="IPR036534">
    <property type="entry name" value="GAR_dom_sf"/>
</dbReference>
<dbReference type="STRING" id="675824.A0A1E3QCR9"/>
<accession>A0A1E3QCR9</accession>
<organism evidence="6 7">
    <name type="scientific">Lipomyces starkeyi NRRL Y-11557</name>
    <dbReference type="NCBI Taxonomy" id="675824"/>
    <lineage>
        <taxon>Eukaryota</taxon>
        <taxon>Fungi</taxon>
        <taxon>Dikarya</taxon>
        <taxon>Ascomycota</taxon>
        <taxon>Saccharomycotina</taxon>
        <taxon>Lipomycetes</taxon>
        <taxon>Lipomycetales</taxon>
        <taxon>Lipomycetaceae</taxon>
        <taxon>Lipomyces</taxon>
    </lineage>
</organism>
<dbReference type="EMBL" id="KV454291">
    <property type="protein sequence ID" value="ODQ75254.1"/>
    <property type="molecule type" value="Genomic_DNA"/>
</dbReference>
<evidence type="ECO:0000313" key="6">
    <source>
        <dbReference type="EMBL" id="ODQ75254.1"/>
    </source>
</evidence>
<feature type="compositionally biased region" description="Low complexity" evidence="4">
    <location>
        <begin position="704"/>
        <end position="720"/>
    </location>
</feature>
<dbReference type="GO" id="GO:0005856">
    <property type="term" value="C:cytoskeleton"/>
    <property type="evidence" value="ECO:0007669"/>
    <property type="project" value="UniProtKB-SubCell"/>
</dbReference>
<keyword evidence="7" id="KW-1185">Reference proteome</keyword>
<gene>
    <name evidence="6" type="ORF">LIPSTDRAFT_116315</name>
</gene>
<name>A0A1E3QCR9_LIPST</name>
<dbReference type="Pfam" id="PF02187">
    <property type="entry name" value="GAS2"/>
    <property type="match status" value="1"/>
</dbReference>
<keyword evidence="3" id="KW-0206">Cytoskeleton</keyword>
<sequence>MGSIEHLSSATLLQDSDPEAILHVSGLPPCQIRSLLDLAPRHKELHEHIVQALEMLEYFGTQVEQMKTWKCEWEDLCTASAIAEIERRCDDIRENADRYDVEELKRTVLALHGHATDAEALLTALMFRLLTTLSGFELLLVTYENRADVSRLHLLTQDELSGISLHSCDDAKARIAKACSILDHLIELSREPVPESWIDDVERMEEKIASVSVPDPDPVTEGKLVGKLEQDIETRDIENDTNGHMVAAAWATQRIRLYAEAEKTRVQELTRRQELEEEAIIARQIESDRLHKQEQAEMSVAAVSFNKDEEGLLSEGTEELELVYATPPQVISQLIPPRPSSLISTESSADGYNTDTTEDWPAHTRTSSVGTTAASPYSTGMGILPAKEPLLDTPNTRSPLSRIGHTPGLTSPVGTLEATEVGVAVDLDRVQRHSAESSSLSPLHYTSIHSPSPIAVTQELDINPIDEEHALQQRKRLEYDVLSKDRYHGRNLLSSHAHSSSLASVELDANDPKRLSVDVSSLRGTLATAKTSDESISMSPQYTLDLKIRHILTTLPGIDLNIEPAEQPPAPITNSSTYKLMTTTTSSSLKEAGYGQTRKYLLQRPNAPPQVIWVRIIAERVMVRVGGGWTDLAEWLSNYILYHASSGSSLNVVDPGTPNSKLSPSPRWKGIQRDNESKKNTRQGTPSSTPGSGSKIPRSSPGTSLSGKSGRSNSSNSNISTPTPLGMAGPVSSLEKGKMSNEKRAWVHKMLRQVGVGEPKRGDGDVSRQLFVGENK</sequence>
<feature type="domain" description="GAR" evidence="5">
    <location>
        <begin position="560"/>
        <end position="643"/>
    </location>
</feature>
<dbReference type="AlphaFoldDB" id="A0A1E3QCR9"/>
<reference evidence="6 7" key="1">
    <citation type="journal article" date="2016" name="Proc. Natl. Acad. Sci. U.S.A.">
        <title>Comparative genomics of biotechnologically important yeasts.</title>
        <authorList>
            <person name="Riley R."/>
            <person name="Haridas S."/>
            <person name="Wolfe K.H."/>
            <person name="Lopes M.R."/>
            <person name="Hittinger C.T."/>
            <person name="Goeker M."/>
            <person name="Salamov A.A."/>
            <person name="Wisecaver J.H."/>
            <person name="Long T.M."/>
            <person name="Calvey C.H."/>
            <person name="Aerts A.L."/>
            <person name="Barry K.W."/>
            <person name="Choi C."/>
            <person name="Clum A."/>
            <person name="Coughlan A.Y."/>
            <person name="Deshpande S."/>
            <person name="Douglass A.P."/>
            <person name="Hanson S.J."/>
            <person name="Klenk H.-P."/>
            <person name="LaButti K.M."/>
            <person name="Lapidus A."/>
            <person name="Lindquist E.A."/>
            <person name="Lipzen A.M."/>
            <person name="Meier-Kolthoff J.P."/>
            <person name="Ohm R.A."/>
            <person name="Otillar R.P."/>
            <person name="Pangilinan J.L."/>
            <person name="Peng Y."/>
            <person name="Rokas A."/>
            <person name="Rosa C.A."/>
            <person name="Scheuner C."/>
            <person name="Sibirny A.A."/>
            <person name="Slot J.C."/>
            <person name="Stielow J.B."/>
            <person name="Sun H."/>
            <person name="Kurtzman C.P."/>
            <person name="Blackwell M."/>
            <person name="Grigoriev I.V."/>
            <person name="Jeffries T.W."/>
        </authorList>
    </citation>
    <scope>NUCLEOTIDE SEQUENCE [LARGE SCALE GENOMIC DNA]</scope>
    <source>
        <strain evidence="6 7">NRRL Y-11557</strain>
    </source>
</reference>
<proteinExistence type="predicted"/>
<comment type="subcellular location">
    <subcellularLocation>
        <location evidence="1">Cytoplasm</location>
        <location evidence="1">Cytoskeleton</location>
    </subcellularLocation>
</comment>
<evidence type="ECO:0000256" key="1">
    <source>
        <dbReference type="ARBA" id="ARBA00004245"/>
    </source>
</evidence>
<dbReference type="PROSITE" id="PS51460">
    <property type="entry name" value="GAR"/>
    <property type="match status" value="1"/>
</dbReference>
<keyword evidence="2" id="KW-0963">Cytoplasm</keyword>
<dbReference type="GO" id="GO:0008017">
    <property type="term" value="F:microtubule binding"/>
    <property type="evidence" value="ECO:0007669"/>
    <property type="project" value="InterPro"/>
</dbReference>
<feature type="region of interest" description="Disordered" evidence="4">
    <location>
        <begin position="343"/>
        <end position="378"/>
    </location>
</feature>
<feature type="region of interest" description="Disordered" evidence="4">
    <location>
        <begin position="650"/>
        <end position="741"/>
    </location>
</feature>